<evidence type="ECO:0000256" key="1">
    <source>
        <dbReference type="ARBA" id="ARBA00023015"/>
    </source>
</evidence>
<dbReference type="Proteomes" id="UP001235064">
    <property type="component" value="Unassembled WGS sequence"/>
</dbReference>
<reference evidence="6 7" key="1">
    <citation type="submission" date="2023-06" db="EMBL/GenBank/DDBJ databases">
        <title>Microbacterium sp. nov., isolated from a waste landfill.</title>
        <authorList>
            <person name="Wen W."/>
        </authorList>
    </citation>
    <scope>NUCLEOTIDE SEQUENCE [LARGE SCALE GENOMIC DNA]</scope>
    <source>
        <strain evidence="6 7">ASV49</strain>
    </source>
</reference>
<organism evidence="6 7">
    <name type="scientific">Microbacterium candidum</name>
    <dbReference type="NCBI Taxonomy" id="3041922"/>
    <lineage>
        <taxon>Bacteria</taxon>
        <taxon>Bacillati</taxon>
        <taxon>Actinomycetota</taxon>
        <taxon>Actinomycetes</taxon>
        <taxon>Micrococcales</taxon>
        <taxon>Microbacteriaceae</taxon>
        <taxon>Microbacterium</taxon>
    </lineage>
</organism>
<comment type="caution">
    <text evidence="6">The sequence shown here is derived from an EMBL/GenBank/DDBJ whole genome shotgun (WGS) entry which is preliminary data.</text>
</comment>
<keyword evidence="1" id="KW-0805">Transcription regulation</keyword>
<evidence type="ECO:0000256" key="4">
    <source>
        <dbReference type="PROSITE-ProRule" id="PRU00335"/>
    </source>
</evidence>
<feature type="DNA-binding region" description="H-T-H motif" evidence="4">
    <location>
        <begin position="41"/>
        <end position="60"/>
    </location>
</feature>
<evidence type="ECO:0000313" key="6">
    <source>
        <dbReference type="EMBL" id="MDL9977807.1"/>
    </source>
</evidence>
<dbReference type="PANTHER" id="PTHR30055:SF238">
    <property type="entry name" value="MYCOFACTOCIN BIOSYNTHESIS TRANSCRIPTIONAL REGULATOR MFTR-RELATED"/>
    <property type="match status" value="1"/>
</dbReference>
<feature type="domain" description="HTH tetR-type" evidence="5">
    <location>
        <begin position="18"/>
        <end position="78"/>
    </location>
</feature>
<protein>
    <submittedName>
        <fullName evidence="6">TetR family transcriptional regulator</fullName>
    </submittedName>
</protein>
<name>A0ABT7MTN4_9MICO</name>
<evidence type="ECO:0000313" key="7">
    <source>
        <dbReference type="Proteomes" id="UP001235064"/>
    </source>
</evidence>
<dbReference type="InterPro" id="IPR009057">
    <property type="entry name" value="Homeodomain-like_sf"/>
</dbReference>
<keyword evidence="3" id="KW-0804">Transcription</keyword>
<sequence>MSRPLPSAVAAATHGDRDAVRDHILDAALRVVERDGLAGASTRAISAESGLAAGTMYNYFAGRLDVVASAIVRRSERTAEPIADFADLAGTGTVRGNLDVFAQRAGRVLDELLPLVAAAFADADLLQELRRRVAASPRLANPIAGLERYLAAEARLGRVRSDADLPAVCALVGSLCHDDAFQRHLVGFAAPPRARELAVIAAMLEPVDRKDR</sequence>
<evidence type="ECO:0000256" key="3">
    <source>
        <dbReference type="ARBA" id="ARBA00023163"/>
    </source>
</evidence>
<dbReference type="EMBL" id="JASXSZ010000001">
    <property type="protein sequence ID" value="MDL9977807.1"/>
    <property type="molecule type" value="Genomic_DNA"/>
</dbReference>
<dbReference type="RefSeq" id="WP_286285608.1">
    <property type="nucleotide sequence ID" value="NZ_JASXSZ010000001.1"/>
</dbReference>
<dbReference type="SUPFAM" id="SSF46689">
    <property type="entry name" value="Homeodomain-like"/>
    <property type="match status" value="1"/>
</dbReference>
<accession>A0ABT7MTN4</accession>
<proteinExistence type="predicted"/>
<dbReference type="InterPro" id="IPR050109">
    <property type="entry name" value="HTH-type_TetR-like_transc_reg"/>
</dbReference>
<keyword evidence="7" id="KW-1185">Reference proteome</keyword>
<keyword evidence="2 4" id="KW-0238">DNA-binding</keyword>
<dbReference type="Pfam" id="PF00440">
    <property type="entry name" value="TetR_N"/>
    <property type="match status" value="1"/>
</dbReference>
<dbReference type="PROSITE" id="PS50977">
    <property type="entry name" value="HTH_TETR_2"/>
    <property type="match status" value="1"/>
</dbReference>
<dbReference type="Gene3D" id="1.10.357.10">
    <property type="entry name" value="Tetracycline Repressor, domain 2"/>
    <property type="match status" value="1"/>
</dbReference>
<dbReference type="PANTHER" id="PTHR30055">
    <property type="entry name" value="HTH-TYPE TRANSCRIPTIONAL REGULATOR RUTR"/>
    <property type="match status" value="1"/>
</dbReference>
<evidence type="ECO:0000259" key="5">
    <source>
        <dbReference type="PROSITE" id="PS50977"/>
    </source>
</evidence>
<evidence type="ECO:0000256" key="2">
    <source>
        <dbReference type="ARBA" id="ARBA00023125"/>
    </source>
</evidence>
<gene>
    <name evidence="6" type="ORF">QSV35_00550</name>
</gene>
<dbReference type="InterPro" id="IPR001647">
    <property type="entry name" value="HTH_TetR"/>
</dbReference>
<dbReference type="PRINTS" id="PR00455">
    <property type="entry name" value="HTHTETR"/>
</dbReference>